<dbReference type="InterPro" id="IPR003439">
    <property type="entry name" value="ABC_transporter-like_ATP-bd"/>
</dbReference>
<reference evidence="12" key="1">
    <citation type="submission" date="2021-05" db="EMBL/GenBank/DDBJ databases">
        <authorList>
            <person name="Pietrasiak N."/>
            <person name="Ward R."/>
            <person name="Stajich J.E."/>
            <person name="Kurbessoian T."/>
        </authorList>
    </citation>
    <scope>NUCLEOTIDE SEQUENCE</scope>
    <source>
        <strain evidence="12">JT2-VF2</strain>
    </source>
</reference>
<dbReference type="EMBL" id="JAHHHN010000009">
    <property type="protein sequence ID" value="MBW4562797.1"/>
    <property type="molecule type" value="Genomic_DNA"/>
</dbReference>
<evidence type="ECO:0000256" key="6">
    <source>
        <dbReference type="ARBA" id="ARBA00022840"/>
    </source>
</evidence>
<dbReference type="SMART" id="SM00382">
    <property type="entry name" value="AAA"/>
    <property type="match status" value="1"/>
</dbReference>
<feature type="domain" description="ABC transporter" evidence="10">
    <location>
        <begin position="381"/>
        <end position="615"/>
    </location>
</feature>
<dbReference type="SUPFAM" id="SSF52540">
    <property type="entry name" value="P-loop containing nucleoside triphosphate hydrolases"/>
    <property type="match status" value="1"/>
</dbReference>
<name>A0A951Q1N1_9NOST</name>
<evidence type="ECO:0000259" key="11">
    <source>
        <dbReference type="PROSITE" id="PS50929"/>
    </source>
</evidence>
<accession>A0A951Q1N1</accession>
<dbReference type="Pfam" id="PF00664">
    <property type="entry name" value="ABC_membrane"/>
    <property type="match status" value="1"/>
</dbReference>
<dbReference type="Gene3D" id="1.20.1560.10">
    <property type="entry name" value="ABC transporter type 1, transmembrane domain"/>
    <property type="match status" value="1"/>
</dbReference>
<dbReference type="AlphaFoldDB" id="A0A951Q1N1"/>
<dbReference type="Gene3D" id="3.40.50.300">
    <property type="entry name" value="P-loop containing nucleotide triphosphate hydrolases"/>
    <property type="match status" value="1"/>
</dbReference>
<keyword evidence="8 9" id="KW-0472">Membrane</keyword>
<dbReference type="InterPro" id="IPR011527">
    <property type="entry name" value="ABC1_TM_dom"/>
</dbReference>
<dbReference type="PANTHER" id="PTHR24221:SF468">
    <property type="entry name" value="ABC TRANSPORTER"/>
    <property type="match status" value="1"/>
</dbReference>
<keyword evidence="4 9" id="KW-0812">Transmembrane</keyword>
<proteinExistence type="predicted"/>
<evidence type="ECO:0000256" key="8">
    <source>
        <dbReference type="ARBA" id="ARBA00023136"/>
    </source>
</evidence>
<evidence type="ECO:0000256" key="3">
    <source>
        <dbReference type="ARBA" id="ARBA00022475"/>
    </source>
</evidence>
<reference evidence="12" key="2">
    <citation type="journal article" date="2022" name="Microbiol. Resour. Announc.">
        <title>Metagenome Sequencing to Explore Phylogenomics of Terrestrial Cyanobacteria.</title>
        <authorList>
            <person name="Ward R.D."/>
            <person name="Stajich J.E."/>
            <person name="Johansen J.R."/>
            <person name="Huntemann M."/>
            <person name="Clum A."/>
            <person name="Foster B."/>
            <person name="Foster B."/>
            <person name="Roux S."/>
            <person name="Palaniappan K."/>
            <person name="Varghese N."/>
            <person name="Mukherjee S."/>
            <person name="Reddy T.B.K."/>
            <person name="Daum C."/>
            <person name="Copeland A."/>
            <person name="Chen I.A."/>
            <person name="Ivanova N.N."/>
            <person name="Kyrpides N.C."/>
            <person name="Shapiro N."/>
            <person name="Eloe-Fadrosh E.A."/>
            <person name="Pietrasiak N."/>
        </authorList>
    </citation>
    <scope>NUCLEOTIDE SEQUENCE</scope>
    <source>
        <strain evidence="12">JT2-VF2</strain>
    </source>
</reference>
<evidence type="ECO:0000256" key="4">
    <source>
        <dbReference type="ARBA" id="ARBA00022692"/>
    </source>
</evidence>
<comment type="caution">
    <text evidence="12">The sequence shown here is derived from an EMBL/GenBank/DDBJ whole genome shotgun (WGS) entry which is preliminary data.</text>
</comment>
<keyword evidence="6 12" id="KW-0067">ATP-binding</keyword>
<dbReference type="GO" id="GO:0140359">
    <property type="term" value="F:ABC-type transporter activity"/>
    <property type="evidence" value="ECO:0007669"/>
    <property type="project" value="InterPro"/>
</dbReference>
<dbReference type="PROSITE" id="PS00211">
    <property type="entry name" value="ABC_TRANSPORTER_1"/>
    <property type="match status" value="1"/>
</dbReference>
<dbReference type="Pfam" id="PF00005">
    <property type="entry name" value="ABC_tran"/>
    <property type="match status" value="1"/>
</dbReference>
<evidence type="ECO:0000313" key="13">
    <source>
        <dbReference type="Proteomes" id="UP000715781"/>
    </source>
</evidence>
<feature type="transmembrane region" description="Helical" evidence="9">
    <location>
        <begin position="38"/>
        <end position="59"/>
    </location>
</feature>
<feature type="transmembrane region" description="Helical" evidence="9">
    <location>
        <begin position="196"/>
        <end position="214"/>
    </location>
</feature>
<gene>
    <name evidence="12" type="ORF">KME32_16935</name>
</gene>
<dbReference type="GO" id="GO:0005886">
    <property type="term" value="C:plasma membrane"/>
    <property type="evidence" value="ECO:0007669"/>
    <property type="project" value="UniProtKB-SubCell"/>
</dbReference>
<feature type="transmembrane region" description="Helical" evidence="9">
    <location>
        <begin position="166"/>
        <end position="190"/>
    </location>
</feature>
<dbReference type="FunFam" id="3.40.50.300:FF:000221">
    <property type="entry name" value="Multidrug ABC transporter ATP-binding protein"/>
    <property type="match status" value="1"/>
</dbReference>
<dbReference type="PROSITE" id="PS50929">
    <property type="entry name" value="ABC_TM1F"/>
    <property type="match status" value="1"/>
</dbReference>
<evidence type="ECO:0000256" key="7">
    <source>
        <dbReference type="ARBA" id="ARBA00022989"/>
    </source>
</evidence>
<dbReference type="SUPFAM" id="SSF90123">
    <property type="entry name" value="ABC transporter transmembrane region"/>
    <property type="match status" value="1"/>
</dbReference>
<dbReference type="PROSITE" id="PS50893">
    <property type="entry name" value="ABC_TRANSPORTER_2"/>
    <property type="match status" value="1"/>
</dbReference>
<dbReference type="InterPro" id="IPR003593">
    <property type="entry name" value="AAA+_ATPase"/>
</dbReference>
<keyword evidence="3" id="KW-1003">Cell membrane</keyword>
<dbReference type="GO" id="GO:0016887">
    <property type="term" value="F:ATP hydrolysis activity"/>
    <property type="evidence" value="ECO:0007669"/>
    <property type="project" value="InterPro"/>
</dbReference>
<evidence type="ECO:0000256" key="2">
    <source>
        <dbReference type="ARBA" id="ARBA00022448"/>
    </source>
</evidence>
<dbReference type="PANTHER" id="PTHR24221">
    <property type="entry name" value="ATP-BINDING CASSETTE SUB-FAMILY B"/>
    <property type="match status" value="1"/>
</dbReference>
<comment type="subcellular location">
    <subcellularLocation>
        <location evidence="1">Cell membrane</location>
        <topology evidence="1">Multi-pass membrane protein</topology>
    </subcellularLocation>
</comment>
<feature type="transmembrane region" description="Helical" evidence="9">
    <location>
        <begin position="308"/>
        <end position="328"/>
    </location>
</feature>
<evidence type="ECO:0000259" key="10">
    <source>
        <dbReference type="PROSITE" id="PS50893"/>
    </source>
</evidence>
<dbReference type="InterPro" id="IPR017871">
    <property type="entry name" value="ABC_transporter-like_CS"/>
</dbReference>
<dbReference type="Proteomes" id="UP000715781">
    <property type="component" value="Unassembled WGS sequence"/>
</dbReference>
<dbReference type="GO" id="GO:0034040">
    <property type="term" value="F:ATPase-coupled lipid transmembrane transporter activity"/>
    <property type="evidence" value="ECO:0007669"/>
    <property type="project" value="TreeGrafter"/>
</dbReference>
<evidence type="ECO:0000313" key="12">
    <source>
        <dbReference type="EMBL" id="MBW4562797.1"/>
    </source>
</evidence>
<evidence type="ECO:0000256" key="5">
    <source>
        <dbReference type="ARBA" id="ARBA00022741"/>
    </source>
</evidence>
<protein>
    <submittedName>
        <fullName evidence="12">ABC transporter ATP-binding protein/permease</fullName>
    </submittedName>
</protein>
<keyword evidence="2" id="KW-0813">Transport</keyword>
<feature type="transmembrane region" description="Helical" evidence="9">
    <location>
        <begin position="279"/>
        <end position="302"/>
    </location>
</feature>
<dbReference type="InterPro" id="IPR036640">
    <property type="entry name" value="ABC1_TM_sf"/>
</dbReference>
<evidence type="ECO:0000256" key="1">
    <source>
        <dbReference type="ARBA" id="ARBA00004651"/>
    </source>
</evidence>
<sequence>MTSPNKQPAISLESGYLGEDRILGLICWAISYFRRDAALIGFLFLMIGVSVILNLLYAWPIAILVDTVLNVTPHENWIHKLLLAPFGESKIAQVLGMAFLEMLIKILQETVWMVRLMLSSQIKCNGTARVRTELYEKLQNLSLSWYRTRSQGDTIYRLSYDSLGPWGILDTFIGSVAATVTLVGMLVIMLLRSVPLTLFALSITPFLIAANLYFSPKIRDRAAESKRTDANFTTTAQHALAAMPLIQAFGRQEQEADRFKNAVTQSVTASMQLSWQENLYPLAIQVIFALGKAVIFGYGGWLVYHDQFLHPVAGGVTCGDLIVFMTYLGQLWEPLGWVLGFTTKIQTYVASCERVLEIIAEKPSVVDEPSAALLPVKPRTLTLTEVSFGYRPETMILRGISARIEPGEMVAFLGASGTGKSTLLNLIPRFYDPTGGVIQLDNYNIRSVRLSDLRKHIALVSQESTLFPDTILENLRYGCEEISFEKIEAAVREAGASEFIEMLPNGYETEIIEGGQNLSGGQRQRLAIARALLTDAPILVLDEPTSALDPAHEQWVMETLQRIRGTRTVIIVTHRLETVQSCDRIFVLQHGFIAESGTHADLVARQGVYAQILQPAIAHGACRLHQRA</sequence>
<keyword evidence="7 9" id="KW-1133">Transmembrane helix</keyword>
<organism evidence="12 13">
    <name type="scientific">Mojavia pulchra JT2-VF2</name>
    <dbReference type="NCBI Taxonomy" id="287848"/>
    <lineage>
        <taxon>Bacteria</taxon>
        <taxon>Bacillati</taxon>
        <taxon>Cyanobacteriota</taxon>
        <taxon>Cyanophyceae</taxon>
        <taxon>Nostocales</taxon>
        <taxon>Nostocaceae</taxon>
    </lineage>
</organism>
<feature type="domain" description="ABC transmembrane type-1" evidence="11">
    <location>
        <begin position="42"/>
        <end position="347"/>
    </location>
</feature>
<dbReference type="InterPro" id="IPR027417">
    <property type="entry name" value="P-loop_NTPase"/>
</dbReference>
<dbReference type="GO" id="GO:0005524">
    <property type="term" value="F:ATP binding"/>
    <property type="evidence" value="ECO:0007669"/>
    <property type="project" value="UniProtKB-KW"/>
</dbReference>
<keyword evidence="5" id="KW-0547">Nucleotide-binding</keyword>
<dbReference type="InterPro" id="IPR039421">
    <property type="entry name" value="Type_1_exporter"/>
</dbReference>
<evidence type="ECO:0000256" key="9">
    <source>
        <dbReference type="SAM" id="Phobius"/>
    </source>
</evidence>